<reference evidence="2" key="2">
    <citation type="submission" date="2023-05" db="EMBL/GenBank/DDBJ databases">
        <authorList>
            <consortium name="Lawrence Berkeley National Laboratory"/>
            <person name="Steindorff A."/>
            <person name="Hensen N."/>
            <person name="Bonometti L."/>
            <person name="Westerberg I."/>
            <person name="Brannstrom I.O."/>
            <person name="Guillou S."/>
            <person name="Cros-Aarteil S."/>
            <person name="Calhoun S."/>
            <person name="Haridas S."/>
            <person name="Kuo A."/>
            <person name="Mondo S."/>
            <person name="Pangilinan J."/>
            <person name="Riley R."/>
            <person name="Labutti K."/>
            <person name="Andreopoulos B."/>
            <person name="Lipzen A."/>
            <person name="Chen C."/>
            <person name="Yanf M."/>
            <person name="Daum C."/>
            <person name="Ng V."/>
            <person name="Clum A."/>
            <person name="Ohm R."/>
            <person name="Martin F."/>
            <person name="Silar P."/>
            <person name="Natvig D."/>
            <person name="Lalanne C."/>
            <person name="Gautier V."/>
            <person name="Ament-Velasquez S.L."/>
            <person name="Kruys A."/>
            <person name="Hutchinson M.I."/>
            <person name="Powell A.J."/>
            <person name="Barry K."/>
            <person name="Miller A.N."/>
            <person name="Grigoriev I.V."/>
            <person name="Debuchy R."/>
            <person name="Gladieux P."/>
            <person name="Thoren M.H."/>
            <person name="Johannesson H."/>
        </authorList>
    </citation>
    <scope>NUCLEOTIDE SEQUENCE</scope>
    <source>
        <strain evidence="2">CBS 123565</strain>
    </source>
</reference>
<dbReference type="AlphaFoldDB" id="A0AAN6ZAC2"/>
<reference evidence="2" key="1">
    <citation type="journal article" date="2023" name="Mol. Phylogenet. Evol.">
        <title>Genome-scale phylogeny and comparative genomics of the fungal order Sordariales.</title>
        <authorList>
            <person name="Hensen N."/>
            <person name="Bonometti L."/>
            <person name="Westerberg I."/>
            <person name="Brannstrom I.O."/>
            <person name="Guillou S."/>
            <person name="Cros-Aarteil S."/>
            <person name="Calhoun S."/>
            <person name="Haridas S."/>
            <person name="Kuo A."/>
            <person name="Mondo S."/>
            <person name="Pangilinan J."/>
            <person name="Riley R."/>
            <person name="LaButti K."/>
            <person name="Andreopoulos B."/>
            <person name="Lipzen A."/>
            <person name="Chen C."/>
            <person name="Yan M."/>
            <person name="Daum C."/>
            <person name="Ng V."/>
            <person name="Clum A."/>
            <person name="Steindorff A."/>
            <person name="Ohm R.A."/>
            <person name="Martin F."/>
            <person name="Silar P."/>
            <person name="Natvig D.O."/>
            <person name="Lalanne C."/>
            <person name="Gautier V."/>
            <person name="Ament-Velasquez S.L."/>
            <person name="Kruys A."/>
            <person name="Hutchinson M.I."/>
            <person name="Powell A.J."/>
            <person name="Barry K."/>
            <person name="Miller A.N."/>
            <person name="Grigoriev I.V."/>
            <person name="Debuchy R."/>
            <person name="Gladieux P."/>
            <person name="Hiltunen Thoren M."/>
            <person name="Johannesson H."/>
        </authorList>
    </citation>
    <scope>NUCLEOTIDE SEQUENCE</scope>
    <source>
        <strain evidence="2">CBS 123565</strain>
    </source>
</reference>
<proteinExistence type="predicted"/>
<name>A0AAN6ZAC2_9PEZI</name>
<evidence type="ECO:0000256" key="1">
    <source>
        <dbReference type="SAM" id="MobiDB-lite"/>
    </source>
</evidence>
<evidence type="ECO:0000313" key="2">
    <source>
        <dbReference type="EMBL" id="KAK4130478.1"/>
    </source>
</evidence>
<gene>
    <name evidence="2" type="ORF">BT67DRAFT_445717</name>
</gene>
<feature type="region of interest" description="Disordered" evidence="1">
    <location>
        <begin position="54"/>
        <end position="106"/>
    </location>
</feature>
<sequence length="106" mass="11321">MLLRARLRPGLAGGILSAARPSPASYARQQRVGIFGCVTVNLDPSRGSLVELKVSGETGAPGRPRNPRLNRPPGRPRKQPSAVSKSGRHSVRAAKRVIPSTNPRIL</sequence>
<dbReference type="Proteomes" id="UP001304895">
    <property type="component" value="Unassembled WGS sequence"/>
</dbReference>
<keyword evidence="3" id="KW-1185">Reference proteome</keyword>
<dbReference type="EMBL" id="MU853436">
    <property type="protein sequence ID" value="KAK4130478.1"/>
    <property type="molecule type" value="Genomic_DNA"/>
</dbReference>
<organism evidence="2 3">
    <name type="scientific">Trichocladium antarcticum</name>
    <dbReference type="NCBI Taxonomy" id="1450529"/>
    <lineage>
        <taxon>Eukaryota</taxon>
        <taxon>Fungi</taxon>
        <taxon>Dikarya</taxon>
        <taxon>Ascomycota</taxon>
        <taxon>Pezizomycotina</taxon>
        <taxon>Sordariomycetes</taxon>
        <taxon>Sordariomycetidae</taxon>
        <taxon>Sordariales</taxon>
        <taxon>Chaetomiaceae</taxon>
        <taxon>Trichocladium</taxon>
    </lineage>
</organism>
<feature type="compositionally biased region" description="Basic residues" evidence="1">
    <location>
        <begin position="86"/>
        <end position="95"/>
    </location>
</feature>
<protein>
    <submittedName>
        <fullName evidence="2">Uncharacterized protein</fullName>
    </submittedName>
</protein>
<accession>A0AAN6ZAC2</accession>
<evidence type="ECO:0000313" key="3">
    <source>
        <dbReference type="Proteomes" id="UP001304895"/>
    </source>
</evidence>
<comment type="caution">
    <text evidence="2">The sequence shown here is derived from an EMBL/GenBank/DDBJ whole genome shotgun (WGS) entry which is preliminary data.</text>
</comment>
<feature type="compositionally biased region" description="Low complexity" evidence="1">
    <location>
        <begin position="61"/>
        <end position="72"/>
    </location>
</feature>